<dbReference type="Gene3D" id="2.40.160.60">
    <property type="entry name" value="Outer membrane protein transport protein (OMPP1/FadL/TodX)"/>
    <property type="match status" value="1"/>
</dbReference>
<dbReference type="STRING" id="1802579.A2310_03285"/>
<organism evidence="2 3">
    <name type="scientific">candidate division WOR-1 bacterium RIFOXYB2_FULL_37_13</name>
    <dbReference type="NCBI Taxonomy" id="1802579"/>
    <lineage>
        <taxon>Bacteria</taxon>
        <taxon>Bacillati</taxon>
        <taxon>Saganbacteria</taxon>
    </lineage>
</organism>
<gene>
    <name evidence="2" type="ORF">A2310_03285</name>
</gene>
<sequence length="684" mass="75938">MSDKFYKIILLGLLFVITMGFPSSAGTSIDPSRTVYLGRTLGMGGAHTALSDDGEGLFTNPAGLGETKYLQMSGVSRRLFLDETAYFILGFSMPTEYGHIGLGYASAYTTGSYATTRDNDNRIIINPSLEVMAYDSNVILLSYAKNFPQQENEFLKKLSLGCNLKFFNQSITGGNSGAKGTGINLDIGVMYNPVNWLKSGLNLQNMLGGSINWNNSSDKIGGYYKLGFAANVLGASTEALYKHEQKLIAAFDYDLPHDSLDSAALMHVGLEWLPIKNIALRCGLNQESQSLGLTLGLGLIQGNFRFDYAYAARPGISGDNPHYFSISYIGSDNVKIEKSLKKKESAIKVIEPADRYITSMEIVKIITEPKFAVISEEKKIWESTGTSEAAEIKEFYDLTNVYVDGKKIEQTGTVEVNSQPMKYGRNVIYVTGVITPDSIAITTEVKVLRFDPFKDTEMTYWAITPIALNSEIGLIKGYPDNTFRPEKGITRAELLSLLIRTLNVSPEALDEASIYEKFTDVPKDNWALPYIKIGSDMGLVEGYPDGTFKPNRVLARAEGIAIIARYANLPTKEGIAFSDLKEDFWANKYILPAKESGWLNYLKEHYEKDIFSPEEDFSRAEASYVLYKTAPVQKMVDDFWMQGATEERGKVPEWMLPKNEITTIEAVPQINATTEVKAEKKDSD</sequence>
<dbReference type="InterPro" id="IPR001119">
    <property type="entry name" value="SLH_dom"/>
</dbReference>
<dbReference type="Proteomes" id="UP000178417">
    <property type="component" value="Unassembled WGS sequence"/>
</dbReference>
<proteinExistence type="predicted"/>
<evidence type="ECO:0000259" key="1">
    <source>
        <dbReference type="PROSITE" id="PS51272"/>
    </source>
</evidence>
<dbReference type="Pfam" id="PF00395">
    <property type="entry name" value="SLH"/>
    <property type="match status" value="2"/>
</dbReference>
<dbReference type="AlphaFoldDB" id="A0A1F4SF09"/>
<reference evidence="2 3" key="1">
    <citation type="journal article" date="2016" name="Nat. Commun.">
        <title>Thousands of microbial genomes shed light on interconnected biogeochemical processes in an aquifer system.</title>
        <authorList>
            <person name="Anantharaman K."/>
            <person name="Brown C.T."/>
            <person name="Hug L.A."/>
            <person name="Sharon I."/>
            <person name="Castelle C.J."/>
            <person name="Probst A.J."/>
            <person name="Thomas B.C."/>
            <person name="Singh A."/>
            <person name="Wilkins M.J."/>
            <person name="Karaoz U."/>
            <person name="Brodie E.L."/>
            <person name="Williams K.H."/>
            <person name="Hubbard S.S."/>
            <person name="Banfield J.F."/>
        </authorList>
    </citation>
    <scope>NUCLEOTIDE SEQUENCE [LARGE SCALE GENOMIC DNA]</scope>
</reference>
<name>A0A1F4SF09_UNCSA</name>
<accession>A0A1F4SF09</accession>
<dbReference type="PROSITE" id="PS51272">
    <property type="entry name" value="SLH"/>
    <property type="match status" value="2"/>
</dbReference>
<feature type="domain" description="SLH" evidence="1">
    <location>
        <begin position="449"/>
        <end position="512"/>
    </location>
</feature>
<comment type="caution">
    <text evidence="2">The sequence shown here is derived from an EMBL/GenBank/DDBJ whole genome shotgun (WGS) entry which is preliminary data.</text>
</comment>
<dbReference type="PANTHER" id="PTHR43308">
    <property type="entry name" value="OUTER MEMBRANE PROTEIN ALPHA-RELATED"/>
    <property type="match status" value="1"/>
</dbReference>
<feature type="domain" description="SLH" evidence="1">
    <location>
        <begin position="514"/>
        <end position="577"/>
    </location>
</feature>
<evidence type="ECO:0000313" key="3">
    <source>
        <dbReference type="Proteomes" id="UP000178417"/>
    </source>
</evidence>
<evidence type="ECO:0000313" key="2">
    <source>
        <dbReference type="EMBL" id="OGC19018.1"/>
    </source>
</evidence>
<protein>
    <recommendedName>
        <fullName evidence="1">SLH domain-containing protein</fullName>
    </recommendedName>
</protein>
<dbReference type="EMBL" id="MEUB01000062">
    <property type="protein sequence ID" value="OGC19018.1"/>
    <property type="molecule type" value="Genomic_DNA"/>
</dbReference>
<dbReference type="PANTHER" id="PTHR43308:SF5">
    <property type="entry name" value="S-LAYER PROTEIN _ PEPTIDOGLYCAN ENDO-BETA-N-ACETYLGLUCOSAMINIDASE"/>
    <property type="match status" value="1"/>
</dbReference>
<dbReference type="InterPro" id="IPR051465">
    <property type="entry name" value="Cell_Envelope_Struct_Comp"/>
</dbReference>